<sequence length="83" mass="8996">MQLRDVVPDDVDAYVRMRCDPVRTADLGGPLPREGMADKVRRDAREAAADAAWIKMIVPDPDAPDVVAGTVALWAHDSEDGPV</sequence>
<gene>
    <name evidence="1" type="ORF">GCM10010478_01970</name>
</gene>
<dbReference type="Proteomes" id="UP001501423">
    <property type="component" value="Unassembled WGS sequence"/>
</dbReference>
<accession>A0ABN3WAQ0</accession>
<dbReference type="Gene3D" id="3.40.630.30">
    <property type="match status" value="1"/>
</dbReference>
<evidence type="ECO:0008006" key="3">
    <source>
        <dbReference type="Google" id="ProtNLM"/>
    </source>
</evidence>
<name>A0ABN3WAQ0_9ACTN</name>
<organism evidence="1 2">
    <name type="scientific">Streptomyces erythrogriseus</name>
    <dbReference type="NCBI Taxonomy" id="284027"/>
    <lineage>
        <taxon>Bacteria</taxon>
        <taxon>Bacillati</taxon>
        <taxon>Actinomycetota</taxon>
        <taxon>Actinomycetes</taxon>
        <taxon>Kitasatosporales</taxon>
        <taxon>Streptomycetaceae</taxon>
        <taxon>Streptomyces</taxon>
        <taxon>Streptomyces griseoincarnatus group</taxon>
    </lineage>
</organism>
<keyword evidence="2" id="KW-1185">Reference proteome</keyword>
<proteinExistence type="predicted"/>
<evidence type="ECO:0000313" key="2">
    <source>
        <dbReference type="Proteomes" id="UP001501423"/>
    </source>
</evidence>
<reference evidence="1 2" key="1">
    <citation type="journal article" date="2019" name="Int. J. Syst. Evol. Microbiol.">
        <title>The Global Catalogue of Microorganisms (GCM) 10K type strain sequencing project: providing services to taxonomists for standard genome sequencing and annotation.</title>
        <authorList>
            <consortium name="The Broad Institute Genomics Platform"/>
            <consortium name="The Broad Institute Genome Sequencing Center for Infectious Disease"/>
            <person name="Wu L."/>
            <person name="Ma J."/>
        </authorList>
    </citation>
    <scope>NUCLEOTIDE SEQUENCE [LARGE SCALE GENOMIC DNA]</scope>
    <source>
        <strain evidence="1 2">JCM 9650</strain>
    </source>
</reference>
<protein>
    <recommendedName>
        <fullName evidence="3">N-acetyltransferase</fullName>
    </recommendedName>
</protein>
<evidence type="ECO:0000313" key="1">
    <source>
        <dbReference type="EMBL" id="GAA2907081.1"/>
    </source>
</evidence>
<dbReference type="EMBL" id="BAAAVA010000001">
    <property type="protein sequence ID" value="GAA2907081.1"/>
    <property type="molecule type" value="Genomic_DNA"/>
</dbReference>
<comment type="caution">
    <text evidence="1">The sequence shown here is derived from an EMBL/GenBank/DDBJ whole genome shotgun (WGS) entry which is preliminary data.</text>
</comment>